<dbReference type="Gene3D" id="3.40.50.150">
    <property type="entry name" value="Vaccinia Virus protein VP39"/>
    <property type="match status" value="1"/>
</dbReference>
<protein>
    <recommendedName>
        <fullName evidence="3">Methyltransferase type 11 domain-containing protein</fullName>
    </recommendedName>
</protein>
<dbReference type="InterPro" id="IPR029063">
    <property type="entry name" value="SAM-dependent_MTases_sf"/>
</dbReference>
<comment type="similarity">
    <text evidence="2">Belongs to the asaB hydroxylase/desaturase family.</text>
</comment>
<dbReference type="EMBL" id="WVTA01000011">
    <property type="protein sequence ID" value="KAK3203496.1"/>
    <property type="molecule type" value="Genomic_DNA"/>
</dbReference>
<evidence type="ECO:0000259" key="3">
    <source>
        <dbReference type="Pfam" id="PF08241"/>
    </source>
</evidence>
<evidence type="ECO:0000256" key="2">
    <source>
        <dbReference type="ARBA" id="ARBA00023604"/>
    </source>
</evidence>
<feature type="domain" description="Methyltransferase type 11" evidence="3">
    <location>
        <begin position="1"/>
        <end position="90"/>
    </location>
</feature>
<evidence type="ECO:0000313" key="4">
    <source>
        <dbReference type="EMBL" id="KAK3203496.1"/>
    </source>
</evidence>
<name>A0AAN6RFA8_9PLEO</name>
<dbReference type="InterPro" id="IPR044053">
    <property type="entry name" value="AsaB-like"/>
</dbReference>
<dbReference type="NCBIfam" id="NF041278">
    <property type="entry name" value="CmcJ_NvfI_EfuI"/>
    <property type="match status" value="1"/>
</dbReference>
<dbReference type="SUPFAM" id="SSF53335">
    <property type="entry name" value="S-adenosyl-L-methionine-dependent methyltransferases"/>
    <property type="match status" value="1"/>
</dbReference>
<dbReference type="InterPro" id="IPR013216">
    <property type="entry name" value="Methyltransf_11"/>
</dbReference>
<evidence type="ECO:0000256" key="1">
    <source>
        <dbReference type="ARBA" id="ARBA00023002"/>
    </source>
</evidence>
<keyword evidence="1" id="KW-0560">Oxidoreductase</keyword>
<dbReference type="Proteomes" id="UP001280581">
    <property type="component" value="Unassembled WGS sequence"/>
</dbReference>
<organism evidence="4 5">
    <name type="scientific">Pseudopithomyces chartarum</name>
    <dbReference type="NCBI Taxonomy" id="1892770"/>
    <lineage>
        <taxon>Eukaryota</taxon>
        <taxon>Fungi</taxon>
        <taxon>Dikarya</taxon>
        <taxon>Ascomycota</taxon>
        <taxon>Pezizomycotina</taxon>
        <taxon>Dothideomycetes</taxon>
        <taxon>Pleosporomycetidae</taxon>
        <taxon>Pleosporales</taxon>
        <taxon>Massarineae</taxon>
        <taxon>Didymosphaeriaceae</taxon>
        <taxon>Pseudopithomyces</taxon>
    </lineage>
</organism>
<keyword evidence="5" id="KW-1185">Reference proteome</keyword>
<dbReference type="Pfam" id="PF08241">
    <property type="entry name" value="Methyltransf_11"/>
    <property type="match status" value="1"/>
</dbReference>
<proteinExistence type="inferred from homology"/>
<sequence length="443" mass="49446">MGAGTGKFTELLASRPEGYEIVAGEPHDQMRGVLEGKKLRGTTVVGDFAGGLESVGDGWADAVVVAQAFHWFATVETLREVRRVLRPEGGLGLIWNVDDFNGPIDHTPSTPYEARLKAIIRSLPNPINLYRELKWKDALNPDQQNYFKHPLGEGEIAYEAILSRESIWERFATMSQVSKLKGSELQTLKDRVFDALYGEDVEEDVAGNLSYHGRTVWYWTFLDSATRLRDLREAIASLHSTITSNIKLRRVTCAPHLTAGPQFFAGTKDGNSAFLDYASGQSNLLPPNKQKIQLNDIRTLEPQPTIQTRGFQNTSFTPSIQEQDFLTPDSTPSTNPAISTYYTECSHLVQRLTGATQVIPFHHRYRQQKNPPPAAAEQVKTYTTTPVPDIHIDNDASTAHAHLTRILDSSTASHWESRHWAIINVWKPLAAVHQMPLALLDPS</sequence>
<dbReference type="GO" id="GO:0016491">
    <property type="term" value="F:oxidoreductase activity"/>
    <property type="evidence" value="ECO:0007669"/>
    <property type="project" value="UniProtKB-KW"/>
</dbReference>
<feature type="non-terminal residue" evidence="4">
    <location>
        <position position="443"/>
    </location>
</feature>
<dbReference type="AlphaFoldDB" id="A0AAN6RFA8"/>
<dbReference type="CDD" id="cd02440">
    <property type="entry name" value="AdoMet_MTases"/>
    <property type="match status" value="1"/>
</dbReference>
<evidence type="ECO:0000313" key="5">
    <source>
        <dbReference type="Proteomes" id="UP001280581"/>
    </source>
</evidence>
<dbReference type="GO" id="GO:0008757">
    <property type="term" value="F:S-adenosylmethionine-dependent methyltransferase activity"/>
    <property type="evidence" value="ECO:0007669"/>
    <property type="project" value="InterPro"/>
</dbReference>
<accession>A0AAN6RFA8</accession>
<reference evidence="4 5" key="1">
    <citation type="submission" date="2021-02" db="EMBL/GenBank/DDBJ databases">
        <title>Genome assembly of Pseudopithomyces chartarum.</title>
        <authorList>
            <person name="Jauregui R."/>
            <person name="Singh J."/>
            <person name="Voisey C."/>
        </authorList>
    </citation>
    <scope>NUCLEOTIDE SEQUENCE [LARGE SCALE GENOMIC DNA]</scope>
    <source>
        <strain evidence="4 5">AGR01</strain>
    </source>
</reference>
<dbReference type="PANTHER" id="PTHR34598">
    <property type="entry name" value="BLL6449 PROTEIN"/>
    <property type="match status" value="1"/>
</dbReference>
<comment type="caution">
    <text evidence="4">The sequence shown here is derived from an EMBL/GenBank/DDBJ whole genome shotgun (WGS) entry which is preliminary data.</text>
</comment>
<dbReference type="PANTHER" id="PTHR34598:SF3">
    <property type="entry name" value="OXIDOREDUCTASE AN1597"/>
    <property type="match status" value="1"/>
</dbReference>
<gene>
    <name evidence="4" type="ORF">GRF29_112g1414914</name>
</gene>